<dbReference type="RefSeq" id="WP_094325663.1">
    <property type="nucleotide sequence ID" value="NZ_CP022347.1"/>
</dbReference>
<feature type="active site" description="Tele-AMP-histidine intermediate" evidence="2">
    <location>
        <position position="117"/>
    </location>
</feature>
<evidence type="ECO:0000256" key="3">
    <source>
        <dbReference type="PIRSR" id="PIRSR639383-2"/>
    </source>
</evidence>
<evidence type="ECO:0000313" key="6">
    <source>
        <dbReference type="EMBL" id="ASQ30864.1"/>
    </source>
</evidence>
<feature type="short sequence motif" description="Histidine triad motif" evidence="4">
    <location>
        <begin position="115"/>
        <end position="119"/>
    </location>
</feature>
<reference evidence="6 7" key="1">
    <citation type="submission" date="2017-07" db="EMBL/GenBank/DDBJ databases">
        <title>Analysis of two Campylobacter avium genomes and identification of a novel hippuricase gene.</title>
        <authorList>
            <person name="Miller W.G."/>
            <person name="Chapman M.H."/>
            <person name="Yee E."/>
            <person name="Revez J."/>
            <person name="Bono J.L."/>
            <person name="Rossi M."/>
        </authorList>
    </citation>
    <scope>NUCLEOTIDE SEQUENCE [LARGE SCALE GENOMIC DNA]</scope>
    <source>
        <strain evidence="6 7">LMG 24591</strain>
    </source>
</reference>
<dbReference type="PANTHER" id="PTHR42997:SF1">
    <property type="entry name" value="AP-4-A PHOSPHORYLASE"/>
    <property type="match status" value="1"/>
</dbReference>
<evidence type="ECO:0000256" key="4">
    <source>
        <dbReference type="PROSITE-ProRule" id="PRU00464"/>
    </source>
</evidence>
<sequence>MQHLYAPWRQKYFEQKEDTCVFCNIDEKEDEKRGVLFRAKKCYGILNLYPYTAAHFLIIPYKHLANLEELDNETWLEMSLYAKYGVEILKKDFKAGGINLGMNLGSVAGAGVAAHLHYHVLPRYFGDTNFISTIAQTRVCSANLEESYRLLKKAFDLKIKESK</sequence>
<keyword evidence="6" id="KW-0378">Hydrolase</keyword>
<dbReference type="InterPro" id="IPR052908">
    <property type="entry name" value="AP-4-A_phosphorylase"/>
</dbReference>
<feature type="domain" description="HIT" evidence="5">
    <location>
        <begin position="21"/>
        <end position="130"/>
    </location>
</feature>
<feature type="binding site" evidence="3">
    <location>
        <position position="119"/>
    </location>
    <ligand>
        <name>substrate</name>
    </ligand>
</feature>
<evidence type="ECO:0000259" key="5">
    <source>
        <dbReference type="PROSITE" id="PS51084"/>
    </source>
</evidence>
<dbReference type="GO" id="GO:0016787">
    <property type="term" value="F:hydrolase activity"/>
    <property type="evidence" value="ECO:0007669"/>
    <property type="project" value="UniProtKB-KW"/>
</dbReference>
<gene>
    <name evidence="6" type="ORF">CAV_1238</name>
</gene>
<keyword evidence="1" id="KW-0547">Nucleotide-binding</keyword>
<dbReference type="PANTHER" id="PTHR42997">
    <property type="entry name" value="HIT FAMILY HYDROLASE"/>
    <property type="match status" value="1"/>
</dbReference>
<dbReference type="InterPro" id="IPR039383">
    <property type="entry name" value="FHIT"/>
</dbReference>
<dbReference type="InterPro" id="IPR011146">
    <property type="entry name" value="HIT-like"/>
</dbReference>
<feature type="binding site" evidence="3">
    <location>
        <begin position="109"/>
        <end position="112"/>
    </location>
    <ligand>
        <name>substrate</name>
    </ligand>
</feature>
<dbReference type="AlphaFoldDB" id="A0A222MXL0"/>
<protein>
    <submittedName>
        <fullName evidence="6">HIT family hydrolase, FHIT branch</fullName>
    </submittedName>
</protein>
<evidence type="ECO:0000256" key="2">
    <source>
        <dbReference type="PIRSR" id="PIRSR639383-1"/>
    </source>
</evidence>
<proteinExistence type="predicted"/>
<organism evidence="6 7">
    <name type="scientific">Campylobacter avium LMG 24591</name>
    <dbReference type="NCBI Taxonomy" id="522484"/>
    <lineage>
        <taxon>Bacteria</taxon>
        <taxon>Pseudomonadati</taxon>
        <taxon>Campylobacterota</taxon>
        <taxon>Epsilonproteobacteria</taxon>
        <taxon>Campylobacterales</taxon>
        <taxon>Campylobacteraceae</taxon>
        <taxon>Campylobacter</taxon>
    </lineage>
</organism>
<accession>A0A222MXL0</accession>
<keyword evidence="7" id="KW-1185">Reference proteome</keyword>
<dbReference type="Gene3D" id="3.30.428.10">
    <property type="entry name" value="HIT-like"/>
    <property type="match status" value="1"/>
</dbReference>
<dbReference type="PROSITE" id="PS51084">
    <property type="entry name" value="HIT_2"/>
    <property type="match status" value="1"/>
</dbReference>
<dbReference type="CDD" id="cd01275">
    <property type="entry name" value="FHIT"/>
    <property type="match status" value="1"/>
</dbReference>
<dbReference type="EMBL" id="CP022347">
    <property type="protein sequence ID" value="ASQ30864.1"/>
    <property type="molecule type" value="Genomic_DNA"/>
</dbReference>
<dbReference type="Pfam" id="PF01230">
    <property type="entry name" value="HIT"/>
    <property type="match status" value="1"/>
</dbReference>
<dbReference type="SUPFAM" id="SSF54197">
    <property type="entry name" value="HIT-like"/>
    <property type="match status" value="1"/>
</dbReference>
<dbReference type="OrthoDB" id="9784774at2"/>
<name>A0A222MXL0_9BACT</name>
<feature type="binding site" evidence="3">
    <location>
        <position position="47"/>
    </location>
    <ligand>
        <name>substrate</name>
    </ligand>
</feature>
<evidence type="ECO:0000256" key="1">
    <source>
        <dbReference type="ARBA" id="ARBA00022741"/>
    </source>
</evidence>
<dbReference type="InterPro" id="IPR036265">
    <property type="entry name" value="HIT-like_sf"/>
</dbReference>
<evidence type="ECO:0000313" key="7">
    <source>
        <dbReference type="Proteomes" id="UP000201169"/>
    </source>
</evidence>
<dbReference type="GO" id="GO:0000166">
    <property type="term" value="F:nucleotide binding"/>
    <property type="evidence" value="ECO:0007669"/>
    <property type="project" value="UniProtKB-KW"/>
</dbReference>
<dbReference type="KEGG" id="cavi:CAV_1238"/>
<dbReference type="Proteomes" id="UP000201169">
    <property type="component" value="Chromosome"/>
</dbReference>